<feature type="signal peptide" evidence="1">
    <location>
        <begin position="1"/>
        <end position="27"/>
    </location>
</feature>
<organism evidence="2 3">
    <name type="scientific">Novosphingobium indicum</name>
    <dbReference type="NCBI Taxonomy" id="462949"/>
    <lineage>
        <taxon>Bacteria</taxon>
        <taxon>Pseudomonadati</taxon>
        <taxon>Pseudomonadota</taxon>
        <taxon>Alphaproteobacteria</taxon>
        <taxon>Sphingomonadales</taxon>
        <taxon>Sphingomonadaceae</taxon>
        <taxon>Novosphingobium</taxon>
    </lineage>
</organism>
<feature type="chain" id="PRO_5045236580" evidence="1">
    <location>
        <begin position="28"/>
        <end position="151"/>
    </location>
</feature>
<dbReference type="Proteomes" id="UP000605099">
    <property type="component" value="Unassembled WGS sequence"/>
</dbReference>
<name>A0ABQ2K134_9SPHN</name>
<accession>A0ABQ2K134</accession>
<keyword evidence="3" id="KW-1185">Reference proteome</keyword>
<sequence length="151" mass="16130">MTGVAGLRATALLATMFAALSTSTARAEVYADVQGWVVIRGEDSCGATKNYESPGNSMLAFLEFASGEQTVALGNRNWSAVGDTDYAVSFALDDTKFESLASKGLVSGDRKGFTTSLPAGFKAALSRSSMLRVYLNGQLIDRLELETRKNR</sequence>
<reference evidence="3" key="1">
    <citation type="journal article" date="2019" name="Int. J. Syst. Evol. Microbiol.">
        <title>The Global Catalogue of Microorganisms (GCM) 10K type strain sequencing project: providing services to taxonomists for standard genome sequencing and annotation.</title>
        <authorList>
            <consortium name="The Broad Institute Genomics Platform"/>
            <consortium name="The Broad Institute Genome Sequencing Center for Infectious Disease"/>
            <person name="Wu L."/>
            <person name="Ma J."/>
        </authorList>
    </citation>
    <scope>NUCLEOTIDE SEQUENCE [LARGE SCALE GENOMIC DNA]</scope>
    <source>
        <strain evidence="3">CGMCC 1.6784</strain>
    </source>
</reference>
<dbReference type="RefSeq" id="WP_188824034.1">
    <property type="nucleotide sequence ID" value="NZ_BMLK01000088.1"/>
</dbReference>
<proteinExistence type="predicted"/>
<gene>
    <name evidence="2" type="ORF">GCM10011349_47880</name>
</gene>
<evidence type="ECO:0000313" key="2">
    <source>
        <dbReference type="EMBL" id="GGN63382.1"/>
    </source>
</evidence>
<evidence type="ECO:0000313" key="3">
    <source>
        <dbReference type="Proteomes" id="UP000605099"/>
    </source>
</evidence>
<protein>
    <submittedName>
        <fullName evidence="2">Uncharacterized protein</fullName>
    </submittedName>
</protein>
<evidence type="ECO:0000256" key="1">
    <source>
        <dbReference type="SAM" id="SignalP"/>
    </source>
</evidence>
<comment type="caution">
    <text evidence="2">The sequence shown here is derived from an EMBL/GenBank/DDBJ whole genome shotgun (WGS) entry which is preliminary data.</text>
</comment>
<keyword evidence="1" id="KW-0732">Signal</keyword>
<dbReference type="EMBL" id="BMLK01000088">
    <property type="protein sequence ID" value="GGN63382.1"/>
    <property type="molecule type" value="Genomic_DNA"/>
</dbReference>